<dbReference type="CDD" id="cd21128">
    <property type="entry name" value="SPASM_rSAM"/>
    <property type="match status" value="1"/>
</dbReference>
<evidence type="ECO:0000313" key="2">
    <source>
        <dbReference type="EMBL" id="MPN26208.1"/>
    </source>
</evidence>
<comment type="caution">
    <text evidence="2">The sequence shown here is derived from an EMBL/GenBank/DDBJ whole genome shotgun (WGS) entry which is preliminary data.</text>
</comment>
<proteinExistence type="predicted"/>
<dbReference type="InterPro" id="IPR023885">
    <property type="entry name" value="4Fe4S-binding_SPASM_dom"/>
</dbReference>
<dbReference type="SUPFAM" id="SSF102114">
    <property type="entry name" value="Radical SAM enzymes"/>
    <property type="match status" value="1"/>
</dbReference>
<dbReference type="AlphaFoldDB" id="A0A645GGZ7"/>
<gene>
    <name evidence="2" type="ORF">SDC9_173632</name>
</gene>
<organism evidence="2">
    <name type="scientific">bioreactor metagenome</name>
    <dbReference type="NCBI Taxonomy" id="1076179"/>
    <lineage>
        <taxon>unclassified sequences</taxon>
        <taxon>metagenomes</taxon>
        <taxon>ecological metagenomes</taxon>
    </lineage>
</organism>
<dbReference type="PANTHER" id="PTHR43524">
    <property type="entry name" value="RADICAL SAM SUPERFAMILY PROTEIN"/>
    <property type="match status" value="1"/>
</dbReference>
<dbReference type="PANTHER" id="PTHR43524:SF1">
    <property type="entry name" value="RADICAL SAM SUPERFAMILY PROTEIN"/>
    <property type="match status" value="1"/>
</dbReference>
<dbReference type="InterPro" id="IPR058240">
    <property type="entry name" value="rSAM_sf"/>
</dbReference>
<name>A0A645GGZ7_9ZZZZ</name>
<reference evidence="2" key="1">
    <citation type="submission" date="2019-08" db="EMBL/GenBank/DDBJ databases">
        <authorList>
            <person name="Kucharzyk K."/>
            <person name="Murdoch R.W."/>
            <person name="Higgins S."/>
            <person name="Loffler F."/>
        </authorList>
    </citation>
    <scope>NUCLEOTIDE SEQUENCE</scope>
</reference>
<feature type="domain" description="4Fe4S-binding SPASM" evidence="1">
    <location>
        <begin position="38"/>
        <end position="93"/>
    </location>
</feature>
<dbReference type="EMBL" id="VSSQ01075660">
    <property type="protein sequence ID" value="MPN26208.1"/>
    <property type="molecule type" value="Genomic_DNA"/>
</dbReference>
<accession>A0A645GGZ7</accession>
<evidence type="ECO:0000259" key="1">
    <source>
        <dbReference type="Pfam" id="PF13186"/>
    </source>
</evidence>
<protein>
    <recommendedName>
        <fullName evidence="1">4Fe4S-binding SPASM domain-containing protein</fullName>
    </recommendedName>
</protein>
<dbReference type="Pfam" id="PF13186">
    <property type="entry name" value="SPASM"/>
    <property type="match status" value="1"/>
</dbReference>
<sequence>MVTPEQREYMYHKIREYRKTKPIFTMDFWNDGEFVGGCIAGGRAYIHINANGDIEPCAFIHYSDSNIKTKTLLEAYQSPLFMQYRNGQPFNENHLRPCPLLDNPEKLAYMVDVSGAVSTDMESPEDVHDLTAKCEHAAECWAAAADDLWKQGHVCHHMKR</sequence>